<dbReference type="Gene3D" id="1.10.510.10">
    <property type="entry name" value="Transferase(Phosphotransferase) domain 1"/>
    <property type="match status" value="1"/>
</dbReference>
<dbReference type="GO" id="GO:0000045">
    <property type="term" value="P:autophagosome assembly"/>
    <property type="evidence" value="ECO:0007669"/>
    <property type="project" value="TreeGrafter"/>
</dbReference>
<feature type="region of interest" description="Disordered" evidence="14">
    <location>
        <begin position="379"/>
        <end position="401"/>
    </location>
</feature>
<evidence type="ECO:0000313" key="18">
    <source>
        <dbReference type="Proteomes" id="UP001265746"/>
    </source>
</evidence>
<feature type="region of interest" description="Disordered" evidence="14">
    <location>
        <begin position="440"/>
        <end position="566"/>
    </location>
</feature>
<dbReference type="EMBL" id="JAUJFL010000009">
    <property type="protein sequence ID" value="KAK2597907.1"/>
    <property type="molecule type" value="Genomic_DNA"/>
</dbReference>
<dbReference type="InterPro" id="IPR000719">
    <property type="entry name" value="Prot_kinase_dom"/>
</dbReference>
<evidence type="ECO:0000256" key="9">
    <source>
        <dbReference type="ARBA" id="ARBA00022927"/>
    </source>
</evidence>
<dbReference type="SUPFAM" id="SSF56112">
    <property type="entry name" value="Protein kinase-like (PK-like)"/>
    <property type="match status" value="1"/>
</dbReference>
<keyword evidence="8" id="KW-0067">ATP-binding</keyword>
<dbReference type="GO" id="GO:0004674">
    <property type="term" value="F:protein serine/threonine kinase activity"/>
    <property type="evidence" value="ECO:0007669"/>
    <property type="project" value="UniProtKB-KW"/>
</dbReference>
<protein>
    <recommendedName>
        <fullName evidence="2">non-specific serine/threonine protein kinase</fullName>
        <ecNumber evidence="2">2.7.11.1</ecNumber>
    </recommendedName>
    <alternativeName>
        <fullName evidence="11">Autophagy-related protein 1</fullName>
    </alternativeName>
</protein>
<keyword evidence="15" id="KW-1133">Transmembrane helix</keyword>
<feature type="compositionally biased region" description="Basic residues" evidence="14">
    <location>
        <begin position="488"/>
        <end position="504"/>
    </location>
</feature>
<dbReference type="Pfam" id="PF00069">
    <property type="entry name" value="Pkinase"/>
    <property type="match status" value="1"/>
</dbReference>
<dbReference type="GO" id="GO:0005776">
    <property type="term" value="C:autophagosome"/>
    <property type="evidence" value="ECO:0007669"/>
    <property type="project" value="TreeGrafter"/>
</dbReference>
<evidence type="ECO:0000256" key="11">
    <source>
        <dbReference type="ARBA" id="ARBA00030237"/>
    </source>
</evidence>
<dbReference type="PROSITE" id="PS50011">
    <property type="entry name" value="PROTEIN_KINASE_DOM"/>
    <property type="match status" value="1"/>
</dbReference>
<dbReference type="GO" id="GO:0005829">
    <property type="term" value="C:cytosol"/>
    <property type="evidence" value="ECO:0007669"/>
    <property type="project" value="TreeGrafter"/>
</dbReference>
<dbReference type="PANTHER" id="PTHR24348">
    <property type="entry name" value="SERINE/THREONINE-PROTEIN KINASE UNC-51-RELATED"/>
    <property type="match status" value="1"/>
</dbReference>
<keyword evidence="7" id="KW-0418">Kinase</keyword>
<keyword evidence="18" id="KW-1185">Reference proteome</keyword>
<feature type="transmembrane region" description="Helical" evidence="15">
    <location>
        <begin position="698"/>
        <end position="716"/>
    </location>
</feature>
<evidence type="ECO:0000256" key="13">
    <source>
        <dbReference type="ARBA" id="ARBA00048679"/>
    </source>
</evidence>
<evidence type="ECO:0000256" key="5">
    <source>
        <dbReference type="ARBA" id="ARBA00022679"/>
    </source>
</evidence>
<comment type="caution">
    <text evidence="17">The sequence shown here is derived from an EMBL/GenBank/DDBJ whole genome shotgun (WGS) entry which is preliminary data.</text>
</comment>
<evidence type="ECO:0000256" key="2">
    <source>
        <dbReference type="ARBA" id="ARBA00012513"/>
    </source>
</evidence>
<dbReference type="GO" id="GO:0010506">
    <property type="term" value="P:regulation of autophagy"/>
    <property type="evidence" value="ECO:0007669"/>
    <property type="project" value="InterPro"/>
</dbReference>
<feature type="compositionally biased region" description="Basic and acidic residues" evidence="14">
    <location>
        <begin position="505"/>
        <end position="521"/>
    </location>
</feature>
<evidence type="ECO:0000256" key="8">
    <source>
        <dbReference type="ARBA" id="ARBA00022840"/>
    </source>
</evidence>
<evidence type="ECO:0000256" key="15">
    <source>
        <dbReference type="SAM" id="Phobius"/>
    </source>
</evidence>
<feature type="compositionally biased region" description="Basic and acidic residues" evidence="14">
    <location>
        <begin position="1006"/>
        <end position="1017"/>
    </location>
</feature>
<evidence type="ECO:0000256" key="10">
    <source>
        <dbReference type="ARBA" id="ARBA00023006"/>
    </source>
</evidence>
<dbReference type="PANTHER" id="PTHR24348:SF22">
    <property type="entry name" value="NON-SPECIFIC SERINE_THREONINE PROTEIN KINASE"/>
    <property type="match status" value="1"/>
</dbReference>
<accession>A0AAD9S318</accession>
<dbReference type="InterPro" id="IPR004345">
    <property type="entry name" value="TB2_DP1_HVA22"/>
</dbReference>
<keyword evidence="3" id="KW-0813">Transport</keyword>
<dbReference type="GO" id="GO:0015031">
    <property type="term" value="P:protein transport"/>
    <property type="evidence" value="ECO:0007669"/>
    <property type="project" value="UniProtKB-KW"/>
</dbReference>
<evidence type="ECO:0000313" key="17">
    <source>
        <dbReference type="EMBL" id="KAK2597907.1"/>
    </source>
</evidence>
<comment type="subcellular location">
    <subcellularLocation>
        <location evidence="1">Preautophagosomal structure membrane</location>
        <topology evidence="1">Peripheral membrane protein</topology>
    </subcellularLocation>
</comment>
<keyword evidence="5" id="KW-0808">Transferase</keyword>
<keyword evidence="6" id="KW-0547">Nucleotide-binding</keyword>
<evidence type="ECO:0000256" key="12">
    <source>
        <dbReference type="ARBA" id="ARBA00047899"/>
    </source>
</evidence>
<feature type="compositionally biased region" description="Polar residues" evidence="14">
    <location>
        <begin position="388"/>
        <end position="398"/>
    </location>
</feature>
<feature type="transmembrane region" description="Helical" evidence="15">
    <location>
        <begin position="750"/>
        <end position="771"/>
    </location>
</feature>
<sequence length="1058" mass="117562">MTDLEDLPELVRHLQLEAVFKHTRTVHKLLRPRQGSQKQETWIREKKIGHGGFGEVWLERKLDGRRSASDAAELRAVKCIHSSLKRRDYVRELEALATFSSNKSKYNEFFVQFHGWFESTDWLHAVMEYCEHGDLRHYLGKYSRLPEGEVQDIARQLLVGVSLMHKAGFAHRDIKPANIFIKSAPPAHWWVKLGDLGLSKRTEEITSSSTVRATPGFIPPELLGFTREDPKRADRFCSDIWCLAETVFHALTDQGVFDTYLKLVDYAARRIPFPEEALNEVNTSELGIDFIQSMMNPMPLERLTAGLALKHPWLTTEEDNKSTRDDVDSVQDTTVLTIFTPQCEDITQPAANWTSDIETARLKVPSDLPVKFDQIERPVEDRDRTCLPQESSTTTTHVVDSRKHQAYVEDADEDSSSVACDSTFLQKLPADVATASLVQHSNEGSTENLPDEQELRETEAEPHDEDNSSVEAVAPSSMTCTLDFPRSRSSKPKVSKPIHHRTSKFKKDTQDQDSEHMKRPGETSAQKLRPRTTLPKGRKKPARTRTEIEDQIDHSPSPREHIISSVSSRAVLQIDRPASKSKANPEHDIVPKEARPISPALDDNGIGRGKRITNIRSKIVSKHILVNELDYSYKDFEIDDIIRMSKEHEKERKAFRGDSKLTVNATAHAGLAGRHALSGIRRMQSTHWRPRSVTMFDIFAKLLSSITSFLFPLFASYKALKTSDPAQLTPWLMYWVVLACALLVESWTEWFLVWIPLYSYIRLLFLLYLVLPQTQGARIIYTTYIHPYLEENESQIEELIATTHDKMKAAGMAYLKRASEAVRTQVLGLPPNPAAAQAESNIPASQRPRSYTQALLDRFQLPQAQWSGNAGNAGSDFYSFLSNAVNAATAAVVASDSTAATGTKAASATRGPGVGAFPTGDMSASGTLVPPTIQGDADKMTFLAAQRERLNYVLSALDREAAQLRSGAAAAPAAGGSAQDINLEGLQSSNDRPTTSSSGKSGLSKSRSEVDFEKIEAESGAEDNIEGSAQPTPAASGGSWLPWGWSASSSDAGKNKSD</sequence>
<keyword evidence="15" id="KW-0812">Transmembrane</keyword>
<gene>
    <name evidence="17" type="ORF">N8I77_012659</name>
</gene>
<keyword evidence="10" id="KW-0072">Autophagy</keyword>
<proteinExistence type="predicted"/>
<keyword evidence="4" id="KW-0723">Serine/threonine-protein kinase</keyword>
<dbReference type="SMART" id="SM00220">
    <property type="entry name" value="S_TKc"/>
    <property type="match status" value="1"/>
</dbReference>
<reference evidence="17" key="1">
    <citation type="submission" date="2023-06" db="EMBL/GenBank/DDBJ databases">
        <authorList>
            <person name="Noh H."/>
        </authorList>
    </citation>
    <scope>NUCLEOTIDE SEQUENCE</scope>
    <source>
        <strain evidence="17">DUCC20226</strain>
    </source>
</reference>
<comment type="catalytic activity">
    <reaction evidence="13">
        <text>L-seryl-[protein] + ATP = O-phospho-L-seryl-[protein] + ADP + H(+)</text>
        <dbReference type="Rhea" id="RHEA:17989"/>
        <dbReference type="Rhea" id="RHEA-COMP:9863"/>
        <dbReference type="Rhea" id="RHEA-COMP:11604"/>
        <dbReference type="ChEBI" id="CHEBI:15378"/>
        <dbReference type="ChEBI" id="CHEBI:29999"/>
        <dbReference type="ChEBI" id="CHEBI:30616"/>
        <dbReference type="ChEBI" id="CHEBI:83421"/>
        <dbReference type="ChEBI" id="CHEBI:456216"/>
        <dbReference type="EC" id="2.7.11.1"/>
    </reaction>
</comment>
<dbReference type="Proteomes" id="UP001265746">
    <property type="component" value="Unassembled WGS sequence"/>
</dbReference>
<keyword evidence="9" id="KW-0653">Protein transport</keyword>
<feature type="region of interest" description="Disordered" evidence="14">
    <location>
        <begin position="900"/>
        <end position="919"/>
    </location>
</feature>
<feature type="compositionally biased region" description="Polar residues" evidence="14">
    <location>
        <begin position="985"/>
        <end position="995"/>
    </location>
</feature>
<keyword evidence="15" id="KW-0472">Membrane</keyword>
<organism evidence="17 18">
    <name type="scientific">Phomopsis amygdali</name>
    <name type="common">Fusicoccum amygdali</name>
    <dbReference type="NCBI Taxonomy" id="1214568"/>
    <lineage>
        <taxon>Eukaryota</taxon>
        <taxon>Fungi</taxon>
        <taxon>Dikarya</taxon>
        <taxon>Ascomycota</taxon>
        <taxon>Pezizomycotina</taxon>
        <taxon>Sordariomycetes</taxon>
        <taxon>Sordariomycetidae</taxon>
        <taxon>Diaporthales</taxon>
        <taxon>Diaporthaceae</taxon>
        <taxon>Diaporthe</taxon>
    </lineage>
</organism>
<evidence type="ECO:0000256" key="7">
    <source>
        <dbReference type="ARBA" id="ARBA00022777"/>
    </source>
</evidence>
<dbReference type="GO" id="GO:0005524">
    <property type="term" value="F:ATP binding"/>
    <property type="evidence" value="ECO:0007669"/>
    <property type="project" value="UniProtKB-KW"/>
</dbReference>
<dbReference type="InterPro" id="IPR008271">
    <property type="entry name" value="Ser/Thr_kinase_AS"/>
</dbReference>
<comment type="catalytic activity">
    <reaction evidence="12">
        <text>L-threonyl-[protein] + ATP = O-phospho-L-threonyl-[protein] + ADP + H(+)</text>
        <dbReference type="Rhea" id="RHEA:46608"/>
        <dbReference type="Rhea" id="RHEA-COMP:11060"/>
        <dbReference type="Rhea" id="RHEA-COMP:11605"/>
        <dbReference type="ChEBI" id="CHEBI:15378"/>
        <dbReference type="ChEBI" id="CHEBI:30013"/>
        <dbReference type="ChEBI" id="CHEBI:30616"/>
        <dbReference type="ChEBI" id="CHEBI:61977"/>
        <dbReference type="ChEBI" id="CHEBI:456216"/>
        <dbReference type="EC" id="2.7.11.1"/>
    </reaction>
</comment>
<feature type="compositionally biased region" description="Basic and acidic residues" evidence="14">
    <location>
        <begin position="544"/>
        <end position="562"/>
    </location>
</feature>
<feature type="region of interest" description="Disordered" evidence="14">
    <location>
        <begin position="984"/>
        <end position="1058"/>
    </location>
</feature>
<evidence type="ECO:0000259" key="16">
    <source>
        <dbReference type="PROSITE" id="PS50011"/>
    </source>
</evidence>
<evidence type="ECO:0000256" key="4">
    <source>
        <dbReference type="ARBA" id="ARBA00022527"/>
    </source>
</evidence>
<dbReference type="InterPro" id="IPR045269">
    <property type="entry name" value="Atg1-like"/>
</dbReference>
<evidence type="ECO:0000256" key="3">
    <source>
        <dbReference type="ARBA" id="ARBA00022448"/>
    </source>
</evidence>
<dbReference type="InterPro" id="IPR011009">
    <property type="entry name" value="Kinase-like_dom_sf"/>
</dbReference>
<feature type="compositionally biased region" description="Low complexity" evidence="14">
    <location>
        <begin position="996"/>
        <end position="1005"/>
    </location>
</feature>
<name>A0AAD9S318_PHOAM</name>
<evidence type="ECO:0000256" key="1">
    <source>
        <dbReference type="ARBA" id="ARBA00004623"/>
    </source>
</evidence>
<feature type="compositionally biased region" description="Low complexity" evidence="14">
    <location>
        <begin position="900"/>
        <end position="909"/>
    </location>
</feature>
<dbReference type="AlphaFoldDB" id="A0AAD9S318"/>
<dbReference type="EC" id="2.7.11.1" evidence="2"/>
<feature type="domain" description="Protein kinase" evidence="16">
    <location>
        <begin position="42"/>
        <end position="314"/>
    </location>
</feature>
<dbReference type="Pfam" id="PF03134">
    <property type="entry name" value="TB2_DP1_HVA22"/>
    <property type="match status" value="1"/>
</dbReference>
<dbReference type="CDD" id="cd00180">
    <property type="entry name" value="PKc"/>
    <property type="match status" value="1"/>
</dbReference>
<evidence type="ECO:0000256" key="6">
    <source>
        <dbReference type="ARBA" id="ARBA00022741"/>
    </source>
</evidence>
<feature type="transmembrane region" description="Helical" evidence="15">
    <location>
        <begin position="728"/>
        <end position="744"/>
    </location>
</feature>
<evidence type="ECO:0000256" key="14">
    <source>
        <dbReference type="SAM" id="MobiDB-lite"/>
    </source>
</evidence>
<dbReference type="GO" id="GO:0034045">
    <property type="term" value="C:phagophore assembly site membrane"/>
    <property type="evidence" value="ECO:0007669"/>
    <property type="project" value="UniProtKB-SubCell"/>
</dbReference>
<dbReference type="PROSITE" id="PS00108">
    <property type="entry name" value="PROTEIN_KINASE_ST"/>
    <property type="match status" value="1"/>
</dbReference>